<name>A0A1T4SJF0_9HYPH</name>
<dbReference type="Proteomes" id="UP000190135">
    <property type="component" value="Unassembled WGS sequence"/>
</dbReference>
<dbReference type="EMBL" id="FUXL01000011">
    <property type="protein sequence ID" value="SKA28424.1"/>
    <property type="molecule type" value="Genomic_DNA"/>
</dbReference>
<protein>
    <recommendedName>
        <fullName evidence="3">Head-tail joining protein</fullName>
    </recommendedName>
</protein>
<evidence type="ECO:0008006" key="3">
    <source>
        <dbReference type="Google" id="ProtNLM"/>
    </source>
</evidence>
<dbReference type="OrthoDB" id="8265746at2"/>
<sequence>MSSILEGELAELVTDALTDANVPRDIVVTRTLPGNPYDPDGGSGGTADYVGKGWVENYADADRDGALIGISDVRVIILTTTIAIAPSEADSVTVGGETYQVINAARDASGALYELQARR</sequence>
<evidence type="ECO:0000313" key="1">
    <source>
        <dbReference type="EMBL" id="SKA28424.1"/>
    </source>
</evidence>
<organism evidence="1 2">
    <name type="scientific">Consotaella salsifontis</name>
    <dbReference type="NCBI Taxonomy" id="1365950"/>
    <lineage>
        <taxon>Bacteria</taxon>
        <taxon>Pseudomonadati</taxon>
        <taxon>Pseudomonadota</taxon>
        <taxon>Alphaproteobacteria</taxon>
        <taxon>Hyphomicrobiales</taxon>
        <taxon>Aurantimonadaceae</taxon>
        <taxon>Consotaella</taxon>
    </lineage>
</organism>
<dbReference type="AlphaFoldDB" id="A0A1T4SJF0"/>
<reference evidence="1 2" key="1">
    <citation type="submission" date="2017-02" db="EMBL/GenBank/DDBJ databases">
        <authorList>
            <person name="Peterson S.W."/>
        </authorList>
    </citation>
    <scope>NUCLEOTIDE SEQUENCE [LARGE SCALE GENOMIC DNA]</scope>
    <source>
        <strain evidence="1 2">USBA 369</strain>
    </source>
</reference>
<keyword evidence="2" id="KW-1185">Reference proteome</keyword>
<dbReference type="STRING" id="1365950.SAMN05428963_11179"/>
<gene>
    <name evidence="1" type="ORF">SAMN05428963_11179</name>
</gene>
<evidence type="ECO:0000313" key="2">
    <source>
        <dbReference type="Proteomes" id="UP000190135"/>
    </source>
</evidence>
<dbReference type="RefSeq" id="WP_078709354.1">
    <property type="nucleotide sequence ID" value="NZ_FUXL01000011.1"/>
</dbReference>
<accession>A0A1T4SJF0</accession>
<proteinExistence type="predicted"/>